<name>A0A6A4I1D1_9AGAR</name>
<keyword evidence="2" id="KW-1185">Reference proteome</keyword>
<dbReference type="AlphaFoldDB" id="A0A6A4I1D1"/>
<reference evidence="1" key="1">
    <citation type="journal article" date="2019" name="Environ. Microbiol.">
        <title>Fungal ecological strategies reflected in gene transcription - a case study of two litter decomposers.</title>
        <authorList>
            <person name="Barbi F."/>
            <person name="Kohler A."/>
            <person name="Barry K."/>
            <person name="Baskaran P."/>
            <person name="Daum C."/>
            <person name="Fauchery L."/>
            <person name="Ihrmark K."/>
            <person name="Kuo A."/>
            <person name="LaButti K."/>
            <person name="Lipzen A."/>
            <person name="Morin E."/>
            <person name="Grigoriev I.V."/>
            <person name="Henrissat B."/>
            <person name="Lindahl B."/>
            <person name="Martin F."/>
        </authorList>
    </citation>
    <scope>NUCLEOTIDE SEQUENCE</scope>
    <source>
        <strain evidence="1">JB14</strain>
    </source>
</reference>
<dbReference type="Proteomes" id="UP000799118">
    <property type="component" value="Unassembled WGS sequence"/>
</dbReference>
<organism evidence="1 2">
    <name type="scientific">Gymnopus androsaceus JB14</name>
    <dbReference type="NCBI Taxonomy" id="1447944"/>
    <lineage>
        <taxon>Eukaryota</taxon>
        <taxon>Fungi</taxon>
        <taxon>Dikarya</taxon>
        <taxon>Basidiomycota</taxon>
        <taxon>Agaricomycotina</taxon>
        <taxon>Agaricomycetes</taxon>
        <taxon>Agaricomycetidae</taxon>
        <taxon>Agaricales</taxon>
        <taxon>Marasmiineae</taxon>
        <taxon>Omphalotaceae</taxon>
        <taxon>Gymnopus</taxon>
    </lineage>
</organism>
<protein>
    <submittedName>
        <fullName evidence="1">Uncharacterized protein</fullName>
    </submittedName>
</protein>
<dbReference type="EMBL" id="ML769432">
    <property type="protein sequence ID" value="KAE9402714.1"/>
    <property type="molecule type" value="Genomic_DNA"/>
</dbReference>
<sequence length="424" mass="47753">MPSTSRNCRLVLKSANSRTFKSRVDLNSLEGYVNSLSEADPFALNTPEVSGDALVLCDGDLQDYEADLMRLQSQILFIEEQQARLKVHRARLRSLTSPVRKIPNEILASIFDSVCALTPNLFRELPWSESQEKVLSELISPMITYLPALSISATCSRWRSVAVSFPSLWSRLKLEITSGRNMVPGMLNALIATIDLFLARSAKFPLSISLEICGPPQKRHPFVLSLLLQHTHRWRTFKFISDRCMTDFLGYESTRDFTVLESLDLHSEHPVILKGLNIFQNATKTSRTFKTVTILQNWYKVLDATLKSFTFPALQELNILGNPNHCQPQSEAWPWLFTTFLARSSCRITTLVISASALNISAANLVSALQLLAYLVTFEISDHNEPDSESPINSVLISSLHIHGSRNGPELEIHLYHSFQNYAT</sequence>
<dbReference type="OrthoDB" id="3252356at2759"/>
<evidence type="ECO:0000313" key="1">
    <source>
        <dbReference type="EMBL" id="KAE9402714.1"/>
    </source>
</evidence>
<gene>
    <name evidence="1" type="ORF">BT96DRAFT_918015</name>
</gene>
<accession>A0A6A4I1D1</accession>
<proteinExistence type="predicted"/>
<evidence type="ECO:0000313" key="2">
    <source>
        <dbReference type="Proteomes" id="UP000799118"/>
    </source>
</evidence>